<reference evidence="5 6" key="1">
    <citation type="submission" date="2017-09" db="EMBL/GenBank/DDBJ databases">
        <authorList>
            <person name="Lee N."/>
            <person name="Cho B.-K."/>
        </authorList>
    </citation>
    <scope>NUCLEOTIDE SEQUENCE [LARGE SCALE GENOMIC DNA]</scope>
    <source>
        <strain evidence="5 6">ATCC 12461</strain>
    </source>
</reference>
<evidence type="ECO:0000313" key="6">
    <source>
        <dbReference type="Proteomes" id="UP000326553"/>
    </source>
</evidence>
<dbReference type="Pfam" id="PF21891">
    <property type="entry name" value="DUF6917"/>
    <property type="match status" value="1"/>
</dbReference>
<evidence type="ECO:0000259" key="3">
    <source>
        <dbReference type="Pfam" id="PF21891"/>
    </source>
</evidence>
<evidence type="ECO:0000259" key="2">
    <source>
        <dbReference type="Pfam" id="PF01408"/>
    </source>
</evidence>
<proteinExistence type="predicted"/>
<dbReference type="EMBL" id="CP023695">
    <property type="protein sequence ID" value="QEV20796.1"/>
    <property type="molecule type" value="Genomic_DNA"/>
</dbReference>
<dbReference type="Pfam" id="PF22725">
    <property type="entry name" value="GFO_IDH_MocA_C3"/>
    <property type="match status" value="1"/>
</dbReference>
<dbReference type="PANTHER" id="PTHR43818:SF11">
    <property type="entry name" value="BCDNA.GH03377"/>
    <property type="match status" value="1"/>
</dbReference>
<dbReference type="SUPFAM" id="SSF51735">
    <property type="entry name" value="NAD(P)-binding Rossmann-fold domains"/>
    <property type="match status" value="1"/>
</dbReference>
<dbReference type="InterPro" id="IPR054210">
    <property type="entry name" value="DUF6917"/>
</dbReference>
<dbReference type="InterPro" id="IPR050463">
    <property type="entry name" value="Gfo/Idh/MocA_oxidrdct_glycsds"/>
</dbReference>
<name>A0A5J6HKP9_STRAD</name>
<dbReference type="Gene3D" id="3.40.50.720">
    <property type="entry name" value="NAD(P)-binding Rossmann-like Domain"/>
    <property type="match status" value="1"/>
</dbReference>
<feature type="domain" description="GFO/IDH/MocA-like oxidoreductase" evidence="4">
    <location>
        <begin position="142"/>
        <end position="238"/>
    </location>
</feature>
<keyword evidence="6" id="KW-1185">Reference proteome</keyword>
<dbReference type="InterPro" id="IPR000683">
    <property type="entry name" value="Gfo/Idh/MocA-like_OxRdtase_N"/>
</dbReference>
<dbReference type="Proteomes" id="UP000326553">
    <property type="component" value="Chromosome"/>
</dbReference>
<evidence type="ECO:0000259" key="4">
    <source>
        <dbReference type="Pfam" id="PF22725"/>
    </source>
</evidence>
<evidence type="ECO:0000313" key="5">
    <source>
        <dbReference type="EMBL" id="QEV20796.1"/>
    </source>
</evidence>
<dbReference type="OrthoDB" id="9815825at2"/>
<dbReference type="Gene3D" id="3.30.360.10">
    <property type="entry name" value="Dihydrodipicolinate Reductase, domain 2"/>
    <property type="match status" value="1"/>
</dbReference>
<organism evidence="5 6">
    <name type="scientific">Streptomyces alboniger</name>
    <dbReference type="NCBI Taxonomy" id="132473"/>
    <lineage>
        <taxon>Bacteria</taxon>
        <taxon>Bacillati</taxon>
        <taxon>Actinomycetota</taxon>
        <taxon>Actinomycetes</taxon>
        <taxon>Kitasatosporales</taxon>
        <taxon>Streptomycetaceae</taxon>
        <taxon>Streptomyces</taxon>
        <taxon>Streptomyces aurantiacus group</taxon>
    </lineage>
</organism>
<protein>
    <submittedName>
        <fullName evidence="5">Gfo/Idh/MocA family oxidoreductase</fullName>
    </submittedName>
</protein>
<sequence>MKLGIIGLGAISPFFIEAVERSGEVTLAAVCDTASAKTEPFAARGVAAFGRYQDLLAAGVCDAVVITLPNHLHAEAAEAALDAGLAVCCEKPLAVTTAEAARMTRAARRNNGVLFTAFHRRYNTNLVALKKRLPDDPAELSRVVVRYHENITEHMGGEGWYLQPEQCGGGCVIDNGPNALDEARFLVGDLALTDASIGDVRMGAEFCAELDLQSADGVPVRVELDWALHTGEVKDVTVELRDGQVLHADMLAGYDGFKASLSHEYDGILADFRGAVAAGSAAYQDPGPDIVALVEEAYRVGRAKHTRLRMSSKNPVSTKVVRLLFHVTEKRGMTLSPWGSRAIPAGQIHELVTTTDRPSAEGDRVDRAGFLGFVEFQDPAMLCRGDEVWVRQAGRADRLIGRLAGFDECHYPNHYNILIDSDRLWTAGDISLQPGDEIRFVEGPQEEIG</sequence>
<dbReference type="RefSeq" id="WP_055530545.1">
    <property type="nucleotide sequence ID" value="NZ_CP023695.1"/>
</dbReference>
<feature type="domain" description="DUF6917" evidence="3">
    <location>
        <begin position="311"/>
        <end position="440"/>
    </location>
</feature>
<feature type="domain" description="Gfo/Idh/MocA-like oxidoreductase N-terminal" evidence="2">
    <location>
        <begin position="2"/>
        <end position="117"/>
    </location>
</feature>
<accession>A0A5J6HKP9</accession>
<dbReference type="Pfam" id="PF01408">
    <property type="entry name" value="GFO_IDH_MocA"/>
    <property type="match status" value="1"/>
</dbReference>
<dbReference type="PANTHER" id="PTHR43818">
    <property type="entry name" value="BCDNA.GH03377"/>
    <property type="match status" value="1"/>
</dbReference>
<dbReference type="KEGG" id="salw:CP975_27525"/>
<gene>
    <name evidence="5" type="ORF">CP975_27525</name>
</gene>
<keyword evidence="1" id="KW-0560">Oxidoreductase</keyword>
<dbReference type="GO" id="GO:0016491">
    <property type="term" value="F:oxidoreductase activity"/>
    <property type="evidence" value="ECO:0007669"/>
    <property type="project" value="UniProtKB-KW"/>
</dbReference>
<evidence type="ECO:0000256" key="1">
    <source>
        <dbReference type="ARBA" id="ARBA00023002"/>
    </source>
</evidence>
<dbReference type="InterPro" id="IPR036291">
    <property type="entry name" value="NAD(P)-bd_dom_sf"/>
</dbReference>
<dbReference type="InterPro" id="IPR055170">
    <property type="entry name" value="GFO_IDH_MocA-like_dom"/>
</dbReference>
<dbReference type="AlphaFoldDB" id="A0A5J6HKP9"/>
<dbReference type="GO" id="GO:0000166">
    <property type="term" value="F:nucleotide binding"/>
    <property type="evidence" value="ECO:0007669"/>
    <property type="project" value="InterPro"/>
</dbReference>